<dbReference type="VEuPathDB" id="VectorBase:LLONM1_005377"/>
<name>A0A1B0CRT0_LUTLO</name>
<evidence type="ECO:0000313" key="3">
    <source>
        <dbReference type="Proteomes" id="UP000092461"/>
    </source>
</evidence>
<protein>
    <recommendedName>
        <fullName evidence="1">VWFC domain-containing protein</fullName>
    </recommendedName>
</protein>
<dbReference type="InterPro" id="IPR008037">
    <property type="entry name" value="Pacifastin_dom"/>
</dbReference>
<reference evidence="2" key="1">
    <citation type="submission" date="2020-05" db="UniProtKB">
        <authorList>
            <consortium name="EnsemblMetazoa"/>
        </authorList>
    </citation>
    <scope>IDENTIFICATION</scope>
    <source>
        <strain evidence="2">Jacobina</strain>
    </source>
</reference>
<evidence type="ECO:0000313" key="2">
    <source>
        <dbReference type="EnsemblMetazoa" id="LLOJ007578-PA"/>
    </source>
</evidence>
<dbReference type="GO" id="GO:0030414">
    <property type="term" value="F:peptidase inhibitor activity"/>
    <property type="evidence" value="ECO:0007669"/>
    <property type="project" value="InterPro"/>
</dbReference>
<dbReference type="VEuPathDB" id="VectorBase:LLOJ007578"/>
<dbReference type="Proteomes" id="UP000092461">
    <property type="component" value="Unassembled WGS sequence"/>
</dbReference>
<dbReference type="PROSITE" id="PS50184">
    <property type="entry name" value="VWFC_2"/>
    <property type="match status" value="1"/>
</dbReference>
<dbReference type="InterPro" id="IPR001007">
    <property type="entry name" value="VWF_dom"/>
</dbReference>
<evidence type="ECO:0000259" key="1">
    <source>
        <dbReference type="PROSITE" id="PS50184"/>
    </source>
</evidence>
<dbReference type="EMBL" id="AJWK01025252">
    <property type="status" value="NOT_ANNOTATED_CDS"/>
    <property type="molecule type" value="Genomic_DNA"/>
</dbReference>
<proteinExistence type="predicted"/>
<keyword evidence="3" id="KW-1185">Reference proteome</keyword>
<organism evidence="2 3">
    <name type="scientific">Lutzomyia longipalpis</name>
    <name type="common">Sand fly</name>
    <dbReference type="NCBI Taxonomy" id="7200"/>
    <lineage>
        <taxon>Eukaryota</taxon>
        <taxon>Metazoa</taxon>
        <taxon>Ecdysozoa</taxon>
        <taxon>Arthropoda</taxon>
        <taxon>Hexapoda</taxon>
        <taxon>Insecta</taxon>
        <taxon>Pterygota</taxon>
        <taxon>Neoptera</taxon>
        <taxon>Endopterygota</taxon>
        <taxon>Diptera</taxon>
        <taxon>Nematocera</taxon>
        <taxon>Psychodoidea</taxon>
        <taxon>Psychodidae</taxon>
        <taxon>Lutzomyia</taxon>
        <taxon>Lutzomyia</taxon>
    </lineage>
</organism>
<dbReference type="AlphaFoldDB" id="A0A1B0CRT0"/>
<feature type="domain" description="VWFC" evidence="1">
    <location>
        <begin position="1"/>
        <end position="67"/>
    </location>
</feature>
<dbReference type="Pfam" id="PF05375">
    <property type="entry name" value="Pacifastin_I"/>
    <property type="match status" value="1"/>
</dbReference>
<sequence>MCQACDDDHFAGDIWYKDACNRCECFADGKIICTKTECPAEEVVCNRGFRAIEMPTVDSCCKKFVCVPEEIELVQHECPDTPLPKCGEDQVKKIEKDINNCTKFICECKPADDCPPPEEFPQKLLPGFRVVKDSSGCCPTSRLECDRSLCPPKISKCQEEFFEVTETPAKEGECCDVVRCEEPKGVCIVTEGASSVLKKIGEKWKSSDPCLNLICSITPSGSVTVSAEKETCDDQCKIGYKYLSPTFGSDKCCGQCVQSHCKVEDEFYDLGAEWKSPDNCTNFRCEMKDDQFYIVAEQESCPNATPTHGQCRNLSPLPLLDVLLTCSDGHKYSTKVPIPKTCDCSQCPAL</sequence>
<dbReference type="EnsemblMetazoa" id="LLOJ007578-RA">
    <property type="protein sequence ID" value="LLOJ007578-PA"/>
    <property type="gene ID" value="LLOJ007578"/>
</dbReference>
<accession>A0A1B0CRT0</accession>